<accession>A0A1M6FY94</accession>
<evidence type="ECO:0000313" key="5">
    <source>
        <dbReference type="Proteomes" id="UP000184052"/>
    </source>
</evidence>
<feature type="compositionally biased region" description="Acidic residues" evidence="1">
    <location>
        <begin position="36"/>
        <end position="51"/>
    </location>
</feature>
<dbReference type="EMBL" id="FQZL01000009">
    <property type="protein sequence ID" value="SHJ02579.1"/>
    <property type="molecule type" value="Genomic_DNA"/>
</dbReference>
<dbReference type="PANTHER" id="PTHR30024">
    <property type="entry name" value="ALIPHATIC SULFONATES-BINDING PROTEIN-RELATED"/>
    <property type="match status" value="1"/>
</dbReference>
<organism evidence="4 5">
    <name type="scientific">Dethiosulfatibacter aminovorans DSM 17477</name>
    <dbReference type="NCBI Taxonomy" id="1121476"/>
    <lineage>
        <taxon>Bacteria</taxon>
        <taxon>Bacillati</taxon>
        <taxon>Bacillota</taxon>
        <taxon>Tissierellia</taxon>
        <taxon>Dethiosulfatibacter</taxon>
    </lineage>
</organism>
<dbReference type="Gene3D" id="3.40.190.10">
    <property type="entry name" value="Periplasmic binding protein-like II"/>
    <property type="match status" value="2"/>
</dbReference>
<keyword evidence="2" id="KW-0732">Signal</keyword>
<dbReference type="STRING" id="1121476.SAMN02745751_01582"/>
<proteinExistence type="predicted"/>
<protein>
    <submittedName>
        <fullName evidence="4">NitT/TauT family transport system substrate-binding protein</fullName>
    </submittedName>
</protein>
<evidence type="ECO:0000256" key="1">
    <source>
        <dbReference type="SAM" id="MobiDB-lite"/>
    </source>
</evidence>
<dbReference type="AlphaFoldDB" id="A0A1M6FY94"/>
<feature type="signal peptide" evidence="2">
    <location>
        <begin position="1"/>
        <end position="19"/>
    </location>
</feature>
<evidence type="ECO:0000313" key="4">
    <source>
        <dbReference type="EMBL" id="SHJ02579.1"/>
    </source>
</evidence>
<evidence type="ECO:0000259" key="3">
    <source>
        <dbReference type="Pfam" id="PF09084"/>
    </source>
</evidence>
<feature type="region of interest" description="Disordered" evidence="1">
    <location>
        <begin position="23"/>
        <end position="54"/>
    </location>
</feature>
<dbReference type="SUPFAM" id="SSF53850">
    <property type="entry name" value="Periplasmic binding protein-like II"/>
    <property type="match status" value="1"/>
</dbReference>
<evidence type="ECO:0000256" key="2">
    <source>
        <dbReference type="SAM" id="SignalP"/>
    </source>
</evidence>
<gene>
    <name evidence="4" type="ORF">SAMN02745751_01582</name>
</gene>
<feature type="domain" description="SsuA/THI5-like" evidence="3">
    <location>
        <begin position="129"/>
        <end position="285"/>
    </location>
</feature>
<dbReference type="PANTHER" id="PTHR30024:SF46">
    <property type="entry name" value="ABC TRANSPORTER, SUBSTRATE-BINDING LIPOPROTEIN"/>
    <property type="match status" value="1"/>
</dbReference>
<dbReference type="OrthoDB" id="9814375at2"/>
<dbReference type="Proteomes" id="UP000184052">
    <property type="component" value="Unassembled WGS sequence"/>
</dbReference>
<reference evidence="4 5" key="1">
    <citation type="submission" date="2016-11" db="EMBL/GenBank/DDBJ databases">
        <authorList>
            <person name="Jaros S."/>
            <person name="Januszkiewicz K."/>
            <person name="Wedrychowicz H."/>
        </authorList>
    </citation>
    <scope>NUCLEOTIDE SEQUENCE [LARGE SCALE GENOMIC DNA]</scope>
    <source>
        <strain evidence="4 5">DSM 17477</strain>
    </source>
</reference>
<name>A0A1M6FY94_9FIRM</name>
<dbReference type="InterPro" id="IPR027024">
    <property type="entry name" value="UCP027386_ABC_sbc_TM0202"/>
</dbReference>
<dbReference type="PROSITE" id="PS51257">
    <property type="entry name" value="PROKAR_LIPOPROTEIN"/>
    <property type="match status" value="1"/>
</dbReference>
<keyword evidence="5" id="KW-1185">Reference proteome</keyword>
<dbReference type="Pfam" id="PF09084">
    <property type="entry name" value="NMT1"/>
    <property type="match status" value="1"/>
</dbReference>
<sequence length="350" mass="37560">MKRIISLLMVALLIMGSMAGCTGNQETAPEAPADNESAETEQISEETETTEEPVASQDVMIAGLMGPTSMGMIKLFEEKALNSDAYSVEYMAESAPEALVGKIINGDVQIAAVPTNLASVLYNKTEGAVQFLALNTLGVIHIVGSAEISSLEDLKGQTLYVSGQGATPDYAINYILEKAGLKDDIAIEFYPDHASLAQAVIAGDAPAAVLPQPFVTQVVMKSENVNLLIDLNEAWSEATDNAGDLAMGCLLVNREFAENNKEFISEFMVQYEASVNWVNENPAEAGLLIESNGILPNAKLAETAIPKCAIVFKTAQEAKDEINTFLEILMNFNPSSIGGKLPDEDFYYSE</sequence>
<feature type="chain" id="PRO_5039047865" evidence="2">
    <location>
        <begin position="20"/>
        <end position="350"/>
    </location>
</feature>
<dbReference type="RefSeq" id="WP_073049040.1">
    <property type="nucleotide sequence ID" value="NZ_FQZL01000009.1"/>
</dbReference>
<dbReference type="InterPro" id="IPR015168">
    <property type="entry name" value="SsuA/THI5"/>
</dbReference>
<dbReference type="PIRSF" id="PIRSF027386">
    <property type="entry name" value="UCP027386_ABC_sbc_TM0202"/>
    <property type="match status" value="1"/>
</dbReference>